<dbReference type="Pfam" id="PF02911">
    <property type="entry name" value="Formyl_trans_C"/>
    <property type="match status" value="1"/>
</dbReference>
<evidence type="ECO:0000259" key="7">
    <source>
        <dbReference type="Pfam" id="PF02911"/>
    </source>
</evidence>
<evidence type="ECO:0000313" key="8">
    <source>
        <dbReference type="EMBL" id="SEB46065.1"/>
    </source>
</evidence>
<dbReference type="RefSeq" id="WP_002563524.1">
    <property type="nucleotide sequence ID" value="NZ_CALJSN010000006.1"/>
</dbReference>
<dbReference type="InterPro" id="IPR041711">
    <property type="entry name" value="Met-tRNA-FMT_N"/>
</dbReference>
<dbReference type="EC" id="2.1.2.9" evidence="2 5"/>
<organism evidence="8 9">
    <name type="scientific">Atopobium minutum</name>
    <dbReference type="NCBI Taxonomy" id="1381"/>
    <lineage>
        <taxon>Bacteria</taxon>
        <taxon>Bacillati</taxon>
        <taxon>Actinomycetota</taxon>
        <taxon>Coriobacteriia</taxon>
        <taxon>Coriobacteriales</taxon>
        <taxon>Atopobiaceae</taxon>
        <taxon>Atopobium</taxon>
    </lineage>
</organism>
<gene>
    <name evidence="5" type="primary">fmt</name>
    <name evidence="8" type="ORF">SAMN04489746_0294</name>
</gene>
<dbReference type="HAMAP" id="MF_00182">
    <property type="entry name" value="Formyl_trans"/>
    <property type="match status" value="1"/>
</dbReference>
<protein>
    <recommendedName>
        <fullName evidence="2 5">Methionyl-tRNA formyltransferase</fullName>
        <ecNumber evidence="2 5">2.1.2.9</ecNumber>
    </recommendedName>
</protein>
<reference evidence="8 9" key="1">
    <citation type="submission" date="2016-10" db="EMBL/GenBank/DDBJ databases">
        <authorList>
            <person name="Varghese N."/>
            <person name="Submissions S."/>
        </authorList>
    </citation>
    <scope>NUCLEOTIDE SEQUENCE [LARGE SCALE GENOMIC DNA]</scope>
    <source>
        <strain evidence="8 9">DSM 20586</strain>
    </source>
</reference>
<evidence type="ECO:0000313" key="9">
    <source>
        <dbReference type="Proteomes" id="UP000183687"/>
    </source>
</evidence>
<dbReference type="NCBIfam" id="TIGR00460">
    <property type="entry name" value="fmt"/>
    <property type="match status" value="1"/>
</dbReference>
<dbReference type="PANTHER" id="PTHR11138:SF5">
    <property type="entry name" value="METHIONYL-TRNA FORMYLTRANSFERASE, MITOCHONDRIAL"/>
    <property type="match status" value="1"/>
</dbReference>
<comment type="catalytic activity">
    <reaction evidence="5">
        <text>L-methionyl-tRNA(fMet) + (6R)-10-formyltetrahydrofolate = N-formyl-L-methionyl-tRNA(fMet) + (6S)-5,6,7,8-tetrahydrofolate + H(+)</text>
        <dbReference type="Rhea" id="RHEA:24380"/>
        <dbReference type="Rhea" id="RHEA-COMP:9952"/>
        <dbReference type="Rhea" id="RHEA-COMP:9953"/>
        <dbReference type="ChEBI" id="CHEBI:15378"/>
        <dbReference type="ChEBI" id="CHEBI:57453"/>
        <dbReference type="ChEBI" id="CHEBI:78530"/>
        <dbReference type="ChEBI" id="CHEBI:78844"/>
        <dbReference type="ChEBI" id="CHEBI:195366"/>
        <dbReference type="EC" id="2.1.2.9"/>
    </reaction>
</comment>
<dbReference type="InterPro" id="IPR011034">
    <property type="entry name" value="Formyl_transferase-like_C_sf"/>
</dbReference>
<feature type="domain" description="Formyl transferase C-terminal" evidence="7">
    <location>
        <begin position="211"/>
        <end position="300"/>
    </location>
</feature>
<dbReference type="SUPFAM" id="SSF50486">
    <property type="entry name" value="FMT C-terminal domain-like"/>
    <property type="match status" value="1"/>
</dbReference>
<comment type="caution">
    <text evidence="8">The sequence shown here is derived from an EMBL/GenBank/DDBJ whole genome shotgun (WGS) entry which is preliminary data.</text>
</comment>
<feature type="domain" description="Formyl transferase N-terminal" evidence="6">
    <location>
        <begin position="1"/>
        <end position="177"/>
    </location>
</feature>
<dbReference type="Gene3D" id="3.40.50.12230">
    <property type="match status" value="1"/>
</dbReference>
<dbReference type="InterPro" id="IPR005793">
    <property type="entry name" value="Formyl_trans_C"/>
</dbReference>
<keyword evidence="4 5" id="KW-0648">Protein biosynthesis</keyword>
<dbReference type="EMBL" id="FNSH01000001">
    <property type="protein sequence ID" value="SEB46065.1"/>
    <property type="molecule type" value="Genomic_DNA"/>
</dbReference>
<sequence>MRIVFMGTPDFAVPSLEAVAEAFEVTLVVTRPDAVRKRGKKLEPSAIKKRAGELGLPVLETARMTDAALDAIRAARPEIIVVAAYGCILPDELLAIPTIDCVNVHASLLPRWRGAAPIQRAILAGDSRAGVSIMRVVHELDAGAYCAQADLEIGNSNTAELTQRLASLGAQTLVEALPTLAERSAVWHEQDESQVSYAHKLTKTEMFLSPQVSAAHNALLVQASSDAAPARVALADKSVRVLQARVVSEAQADTLAVAPGELVAAQKKVYAGCAEGVLELIAIRPDGKRDMAAWAWFAGLRGEGHTWAKL</sequence>
<comment type="similarity">
    <text evidence="1 5">Belongs to the Fmt family.</text>
</comment>
<keyword evidence="3 5" id="KW-0808">Transferase</keyword>
<dbReference type="InterPro" id="IPR002376">
    <property type="entry name" value="Formyl_transf_N"/>
</dbReference>
<dbReference type="SUPFAM" id="SSF53328">
    <property type="entry name" value="Formyltransferase"/>
    <property type="match status" value="1"/>
</dbReference>
<evidence type="ECO:0000256" key="2">
    <source>
        <dbReference type="ARBA" id="ARBA00012261"/>
    </source>
</evidence>
<comment type="function">
    <text evidence="5">Attaches a formyl group to the free amino group of methionyl-tRNA(fMet). The formyl group appears to play a dual role in the initiator identity of N-formylmethionyl-tRNA by promoting its recognition by IF2 and preventing the misappropriation of this tRNA by the elongation apparatus.</text>
</comment>
<dbReference type="PANTHER" id="PTHR11138">
    <property type="entry name" value="METHIONYL-TRNA FORMYLTRANSFERASE"/>
    <property type="match status" value="1"/>
</dbReference>
<dbReference type="Proteomes" id="UP000183687">
    <property type="component" value="Unassembled WGS sequence"/>
</dbReference>
<dbReference type="InterPro" id="IPR036477">
    <property type="entry name" value="Formyl_transf_N_sf"/>
</dbReference>
<dbReference type="GO" id="GO:0004479">
    <property type="term" value="F:methionyl-tRNA formyltransferase activity"/>
    <property type="evidence" value="ECO:0007669"/>
    <property type="project" value="UniProtKB-UniRule"/>
</dbReference>
<evidence type="ECO:0000256" key="1">
    <source>
        <dbReference type="ARBA" id="ARBA00010699"/>
    </source>
</evidence>
<evidence type="ECO:0000256" key="3">
    <source>
        <dbReference type="ARBA" id="ARBA00022679"/>
    </source>
</evidence>
<name>A0AB38A511_9ACTN</name>
<dbReference type="InterPro" id="IPR005794">
    <property type="entry name" value="Fmt"/>
</dbReference>
<evidence type="ECO:0000256" key="4">
    <source>
        <dbReference type="ARBA" id="ARBA00022917"/>
    </source>
</evidence>
<dbReference type="Pfam" id="PF00551">
    <property type="entry name" value="Formyl_trans_N"/>
    <property type="match status" value="1"/>
</dbReference>
<accession>A0AB38A511</accession>
<dbReference type="CDD" id="cd08646">
    <property type="entry name" value="FMT_core_Met-tRNA-FMT_N"/>
    <property type="match status" value="1"/>
</dbReference>
<feature type="binding site" evidence="5">
    <location>
        <begin position="107"/>
        <end position="110"/>
    </location>
    <ligand>
        <name>(6S)-5,6,7,8-tetrahydrofolate</name>
        <dbReference type="ChEBI" id="CHEBI:57453"/>
    </ligand>
</feature>
<dbReference type="AlphaFoldDB" id="A0AB38A511"/>
<evidence type="ECO:0000256" key="5">
    <source>
        <dbReference type="HAMAP-Rule" id="MF_00182"/>
    </source>
</evidence>
<evidence type="ECO:0000259" key="6">
    <source>
        <dbReference type="Pfam" id="PF00551"/>
    </source>
</evidence>
<proteinExistence type="inferred from homology"/>